<dbReference type="EMBL" id="BJYU01000109">
    <property type="protein sequence ID" value="GEO17537.1"/>
    <property type="molecule type" value="Genomic_DNA"/>
</dbReference>
<dbReference type="RefSeq" id="WP_114188850.1">
    <property type="nucleotide sequence ID" value="NZ_BJYU01000109.1"/>
</dbReference>
<keyword evidence="2" id="KW-0540">Nuclease</keyword>
<name>A0A512C0F2_9HYPH</name>
<evidence type="ECO:0000259" key="1">
    <source>
        <dbReference type="Pfam" id="PF03372"/>
    </source>
</evidence>
<dbReference type="Gene3D" id="3.60.10.10">
    <property type="entry name" value="Endonuclease/exonuclease/phosphatase"/>
    <property type="match status" value="1"/>
</dbReference>
<gene>
    <name evidence="2" type="ORF">MAE02_52330</name>
</gene>
<evidence type="ECO:0000313" key="2">
    <source>
        <dbReference type="EMBL" id="GEO17537.1"/>
    </source>
</evidence>
<accession>A0A512C0F2</accession>
<dbReference type="InterPro" id="IPR036691">
    <property type="entry name" value="Endo/exonu/phosph_ase_sf"/>
</dbReference>
<protein>
    <submittedName>
        <fullName evidence="2">Endonuclease</fullName>
    </submittedName>
</protein>
<dbReference type="SUPFAM" id="SSF56219">
    <property type="entry name" value="DNase I-like"/>
    <property type="match status" value="1"/>
</dbReference>
<dbReference type="Proteomes" id="UP000321085">
    <property type="component" value="Unassembled WGS sequence"/>
</dbReference>
<sequence length="333" mass="36433">MVRLTKQIVHTVPAPDEGLLEKARTGAPSRSVHAEFFEHIEAFHVIERRPPSRPAAWPGSFRIAALNAKRLKNRAAVRSLLDRAGLHAALLSEADAGMARSGNVHTIGELAAPSGEGFLFGVEFMELDLGDAREMRDHHGQRNACGFHGNGIVAALELADPVLIRLEEGGLWFPGRNGAQRRIGGRMALAARMEAAPQPFWLVSVHLESKTDPADRQAQMQTLLRALDRLAPPRDACVIGGDFNTKALPRDETERQEPLFDDLRAAGFSWRHSNVAGPTQRTDPAGKPKPPFGKLDWIVVRGLEARNPQVIPVLDQNGDPASDHDLLMADLSF</sequence>
<feature type="domain" description="Endonuclease/exonuclease/phosphatase" evidence="1">
    <location>
        <begin position="74"/>
        <end position="324"/>
    </location>
</feature>
<reference evidence="2 3" key="1">
    <citation type="submission" date="2019-07" db="EMBL/GenBank/DDBJ databases">
        <title>Whole genome shotgun sequence of Microvirga aerophila NBRC 106136.</title>
        <authorList>
            <person name="Hosoyama A."/>
            <person name="Uohara A."/>
            <person name="Ohji S."/>
            <person name="Ichikawa N."/>
        </authorList>
    </citation>
    <scope>NUCLEOTIDE SEQUENCE [LARGE SCALE GENOMIC DNA]</scope>
    <source>
        <strain evidence="2 3">NBRC 106136</strain>
    </source>
</reference>
<dbReference type="AlphaFoldDB" id="A0A512C0F2"/>
<proteinExistence type="predicted"/>
<keyword evidence="3" id="KW-1185">Reference proteome</keyword>
<keyword evidence="2" id="KW-0378">Hydrolase</keyword>
<organism evidence="2 3">
    <name type="scientific">Microvirga aerophila</name>
    <dbReference type="NCBI Taxonomy" id="670291"/>
    <lineage>
        <taxon>Bacteria</taxon>
        <taxon>Pseudomonadati</taxon>
        <taxon>Pseudomonadota</taxon>
        <taxon>Alphaproteobacteria</taxon>
        <taxon>Hyphomicrobiales</taxon>
        <taxon>Methylobacteriaceae</taxon>
        <taxon>Microvirga</taxon>
    </lineage>
</organism>
<dbReference type="GO" id="GO:0004519">
    <property type="term" value="F:endonuclease activity"/>
    <property type="evidence" value="ECO:0007669"/>
    <property type="project" value="UniProtKB-KW"/>
</dbReference>
<evidence type="ECO:0000313" key="3">
    <source>
        <dbReference type="Proteomes" id="UP000321085"/>
    </source>
</evidence>
<dbReference type="Pfam" id="PF03372">
    <property type="entry name" value="Exo_endo_phos"/>
    <property type="match status" value="1"/>
</dbReference>
<comment type="caution">
    <text evidence="2">The sequence shown here is derived from an EMBL/GenBank/DDBJ whole genome shotgun (WGS) entry which is preliminary data.</text>
</comment>
<dbReference type="InterPro" id="IPR005135">
    <property type="entry name" value="Endo/exonuclease/phosphatase"/>
</dbReference>
<dbReference type="OrthoDB" id="8047712at2"/>
<keyword evidence="2" id="KW-0255">Endonuclease</keyword>